<gene>
    <name evidence="3" type="ORF">ET445_04200</name>
</gene>
<evidence type="ECO:0000256" key="1">
    <source>
        <dbReference type="ARBA" id="ARBA00038115"/>
    </source>
</evidence>
<name>A0A4P6FAL4_9MICO</name>
<evidence type="ECO:0000313" key="4">
    <source>
        <dbReference type="Proteomes" id="UP000291259"/>
    </source>
</evidence>
<dbReference type="AlphaFoldDB" id="A0A4P6FAL4"/>
<dbReference type="Pfam" id="PF12697">
    <property type="entry name" value="Abhydrolase_6"/>
    <property type="match status" value="1"/>
</dbReference>
<dbReference type="PANTHER" id="PTHR22946">
    <property type="entry name" value="DIENELACTONE HYDROLASE DOMAIN-CONTAINING PROTEIN-RELATED"/>
    <property type="match status" value="1"/>
</dbReference>
<dbReference type="GO" id="GO:0016787">
    <property type="term" value="F:hydrolase activity"/>
    <property type="evidence" value="ECO:0007669"/>
    <property type="project" value="UniProtKB-KW"/>
</dbReference>
<comment type="similarity">
    <text evidence="1">Belongs to the AB hydrolase superfamily. FUS2 hydrolase family.</text>
</comment>
<sequence>MTDASATRFAVDNEFFDAQTLRAASTALFGGADLVECTQIARRVRADDLTSWHDEWQAAAERAYALAEDAERSGQRETARLAFLRASTYFRSAGSVFLAKPVDPRLVDSIERQRDAFRRAIAHFTTPVEPVEIPFEGITMPGYHYRVADDGMRRPTIILVNGYDGTVEELYSFNAAAALARGYDVLAFEGPGQGSVLVEQGLTLRPDWEHVVAPVVDWLLDQPTVDPDRIALVGLSLGGYLAPRAASGEHRLAACISDSGFYDMALAAAGHLPKGVRDDFPDGTGLVEKIETDAVLRMVEHLAKQPTAGWTLRRGLYVNGADTYADYFRDTRRYTLVGYAEQIRCPTLVCRAENDPITTTAPDLYGALTCPKAYLEFTVAEGAGQHCEVGARQLYYARAFGWLDGILHPERVGAA</sequence>
<dbReference type="SUPFAM" id="SSF53474">
    <property type="entry name" value="alpha/beta-Hydrolases"/>
    <property type="match status" value="1"/>
</dbReference>
<dbReference type="Gene3D" id="1.20.1440.110">
    <property type="entry name" value="acylaminoacyl peptidase"/>
    <property type="match status" value="1"/>
</dbReference>
<dbReference type="PANTHER" id="PTHR22946:SF12">
    <property type="entry name" value="CONIDIAL PIGMENT BIOSYNTHESIS PROTEIN AYG1 (AFU_ORTHOLOGUE AFUA_2G17550)"/>
    <property type="match status" value="1"/>
</dbReference>
<protein>
    <submittedName>
        <fullName evidence="3">Alpha/beta fold hydrolase</fullName>
    </submittedName>
</protein>
<evidence type="ECO:0000313" key="3">
    <source>
        <dbReference type="EMBL" id="QAY72666.1"/>
    </source>
</evidence>
<evidence type="ECO:0000259" key="2">
    <source>
        <dbReference type="Pfam" id="PF12697"/>
    </source>
</evidence>
<keyword evidence="4" id="KW-1185">Reference proteome</keyword>
<dbReference type="EMBL" id="CP035491">
    <property type="protein sequence ID" value="QAY72666.1"/>
    <property type="molecule type" value="Genomic_DNA"/>
</dbReference>
<proteinExistence type="inferred from homology"/>
<dbReference type="Gene3D" id="3.40.50.1820">
    <property type="entry name" value="alpha/beta hydrolase"/>
    <property type="match status" value="1"/>
</dbReference>
<dbReference type="OrthoDB" id="9765647at2"/>
<dbReference type="InterPro" id="IPR000073">
    <property type="entry name" value="AB_hydrolase_1"/>
</dbReference>
<dbReference type="RefSeq" id="WP_129189111.1">
    <property type="nucleotide sequence ID" value="NZ_CP035491.1"/>
</dbReference>
<dbReference type="Proteomes" id="UP000291259">
    <property type="component" value="Chromosome"/>
</dbReference>
<keyword evidence="3" id="KW-0378">Hydrolase</keyword>
<feature type="domain" description="AB hydrolase-1" evidence="2">
    <location>
        <begin position="157"/>
        <end position="387"/>
    </location>
</feature>
<dbReference type="InterPro" id="IPR029058">
    <property type="entry name" value="AB_hydrolase_fold"/>
</dbReference>
<dbReference type="InterPro" id="IPR050261">
    <property type="entry name" value="FrsA_esterase"/>
</dbReference>
<organism evidence="3 4">
    <name type="scientific">Agromyces protaetiae</name>
    <dbReference type="NCBI Taxonomy" id="2509455"/>
    <lineage>
        <taxon>Bacteria</taxon>
        <taxon>Bacillati</taxon>
        <taxon>Actinomycetota</taxon>
        <taxon>Actinomycetes</taxon>
        <taxon>Micrococcales</taxon>
        <taxon>Microbacteriaceae</taxon>
        <taxon>Agromyces</taxon>
    </lineage>
</organism>
<reference evidence="3 4" key="1">
    <citation type="submission" date="2019-01" db="EMBL/GenBank/DDBJ databases">
        <title>Genome sequencing of strain FW100M-8.</title>
        <authorList>
            <person name="Heo J."/>
            <person name="Kim S.-J."/>
            <person name="Kim J.-S."/>
            <person name="Hong S.-B."/>
            <person name="Kwon S.-W."/>
        </authorList>
    </citation>
    <scope>NUCLEOTIDE SEQUENCE [LARGE SCALE GENOMIC DNA]</scope>
    <source>
        <strain evidence="3 4">FW100M-8</strain>
    </source>
</reference>
<accession>A0A4P6FAL4</accession>
<dbReference type="KEGG" id="agf:ET445_04200"/>